<comment type="caution">
    <text evidence="2">The sequence shown here is derived from an EMBL/GenBank/DDBJ whole genome shotgun (WGS) entry which is preliminary data.</text>
</comment>
<feature type="domain" description="Reverse transcriptase" evidence="1">
    <location>
        <begin position="35"/>
        <end position="167"/>
    </location>
</feature>
<dbReference type="Pfam" id="PF00078">
    <property type="entry name" value="RVT_1"/>
    <property type="match status" value="1"/>
</dbReference>
<organism evidence="2 3">
    <name type="scientific">Durusdinium trenchii</name>
    <dbReference type="NCBI Taxonomy" id="1381693"/>
    <lineage>
        <taxon>Eukaryota</taxon>
        <taxon>Sar</taxon>
        <taxon>Alveolata</taxon>
        <taxon>Dinophyceae</taxon>
        <taxon>Suessiales</taxon>
        <taxon>Symbiodiniaceae</taxon>
        <taxon>Durusdinium</taxon>
    </lineage>
</organism>
<dbReference type="InterPro" id="IPR043128">
    <property type="entry name" value="Rev_trsase/Diguanyl_cyclase"/>
</dbReference>
<dbReference type="InterPro" id="IPR043502">
    <property type="entry name" value="DNA/RNA_pol_sf"/>
</dbReference>
<dbReference type="EMBL" id="CAXAMM010009460">
    <property type="protein sequence ID" value="CAK9020475.1"/>
    <property type="molecule type" value="Genomic_DNA"/>
</dbReference>
<dbReference type="Gene3D" id="3.30.70.270">
    <property type="match status" value="1"/>
</dbReference>
<gene>
    <name evidence="2" type="ORF">SCF082_LOCUS14929</name>
</gene>
<dbReference type="InterPro" id="IPR052055">
    <property type="entry name" value="Hepadnavirus_pol/RT"/>
</dbReference>
<name>A0ABP0K147_9DINO</name>
<dbReference type="Proteomes" id="UP001642464">
    <property type="component" value="Unassembled WGS sequence"/>
</dbReference>
<evidence type="ECO:0000313" key="3">
    <source>
        <dbReference type="Proteomes" id="UP001642464"/>
    </source>
</evidence>
<dbReference type="PANTHER" id="PTHR33050:SF7">
    <property type="entry name" value="RIBONUCLEASE H"/>
    <property type="match status" value="1"/>
</dbReference>
<dbReference type="SUPFAM" id="SSF56672">
    <property type="entry name" value="DNA/RNA polymerases"/>
    <property type="match status" value="1"/>
</dbReference>
<dbReference type="InterPro" id="IPR000477">
    <property type="entry name" value="RT_dom"/>
</dbReference>
<accession>A0ABP0K147</accession>
<reference evidence="2 3" key="1">
    <citation type="submission" date="2024-02" db="EMBL/GenBank/DDBJ databases">
        <authorList>
            <person name="Chen Y."/>
            <person name="Shah S."/>
            <person name="Dougan E. K."/>
            <person name="Thang M."/>
            <person name="Chan C."/>
        </authorList>
    </citation>
    <scope>NUCLEOTIDE SEQUENCE [LARGE SCALE GENOMIC DNA]</scope>
</reference>
<sequence>MVNSAVTQPEAVSIHTIDHISAMVSYWLKALHGRDQSVQLVSKCWDLADAYKQVPISEESFEYEAFLVVYNPATQRPEIYKQRVLPFGSIASVTSFLRCALGLWTIGTRLLDLVWSAYFDDFLCVTSEALSKHTDLCVSVLFQALGWEISDHKLVPFSTCCRVLGVVLDLGDTKLWQEFVQNTEDRRKELLDELDAVIATKLLKKHPAERLRGRLQFASRQMFGRRMNRCLRALTSHIMSGRSSLSLSLNPQRRSWKR</sequence>
<dbReference type="Gene3D" id="3.10.10.10">
    <property type="entry name" value="HIV Type 1 Reverse Transcriptase, subunit A, domain 1"/>
    <property type="match status" value="1"/>
</dbReference>
<proteinExistence type="predicted"/>
<evidence type="ECO:0000313" key="2">
    <source>
        <dbReference type="EMBL" id="CAK9020475.1"/>
    </source>
</evidence>
<protein>
    <submittedName>
        <fullName evidence="2">Carboxylic acid reductase</fullName>
    </submittedName>
</protein>
<evidence type="ECO:0000259" key="1">
    <source>
        <dbReference type="Pfam" id="PF00078"/>
    </source>
</evidence>
<dbReference type="PANTHER" id="PTHR33050">
    <property type="entry name" value="REVERSE TRANSCRIPTASE DOMAIN-CONTAINING PROTEIN"/>
    <property type="match status" value="1"/>
</dbReference>
<keyword evidence="3" id="KW-1185">Reference proteome</keyword>